<feature type="chain" id="PRO_5030022614" evidence="1">
    <location>
        <begin position="26"/>
        <end position="115"/>
    </location>
</feature>
<dbReference type="KEGG" id="fln:FLA_0113"/>
<dbReference type="OrthoDB" id="678082at2"/>
<evidence type="ECO:0000256" key="1">
    <source>
        <dbReference type="SAM" id="SignalP"/>
    </source>
</evidence>
<reference evidence="3" key="1">
    <citation type="submission" date="2017-01" db="EMBL/GenBank/DDBJ databases">
        <authorList>
            <person name="Varghese N."/>
            <person name="Submissions S."/>
        </authorList>
    </citation>
    <scope>NUCLEOTIDE SEQUENCE [LARGE SCALE GENOMIC DNA]</scope>
    <source>
        <strain evidence="3">DSM 21054</strain>
    </source>
</reference>
<keyword evidence="1" id="KW-0732">Signal</keyword>
<gene>
    <name evidence="2" type="ORF">SAMN05421788_104132</name>
</gene>
<protein>
    <submittedName>
        <fullName evidence="2">Uncharacterized protein</fullName>
    </submittedName>
</protein>
<evidence type="ECO:0000313" key="2">
    <source>
        <dbReference type="EMBL" id="SIT15114.1"/>
    </source>
</evidence>
<accession>A0A173M9B3</accession>
<organism evidence="2 3">
    <name type="scientific">Filimonas lacunae</name>
    <dbReference type="NCBI Taxonomy" id="477680"/>
    <lineage>
        <taxon>Bacteria</taxon>
        <taxon>Pseudomonadati</taxon>
        <taxon>Bacteroidota</taxon>
        <taxon>Chitinophagia</taxon>
        <taxon>Chitinophagales</taxon>
        <taxon>Chitinophagaceae</taxon>
        <taxon>Filimonas</taxon>
    </lineage>
</organism>
<feature type="signal peptide" evidence="1">
    <location>
        <begin position="1"/>
        <end position="25"/>
    </location>
</feature>
<dbReference type="Proteomes" id="UP000186917">
    <property type="component" value="Unassembled WGS sequence"/>
</dbReference>
<name>A0A173M9B3_9BACT</name>
<keyword evidence="3" id="KW-1185">Reference proteome</keyword>
<dbReference type="EMBL" id="FTOR01000004">
    <property type="protein sequence ID" value="SIT15114.1"/>
    <property type="molecule type" value="Genomic_DNA"/>
</dbReference>
<dbReference type="AlphaFoldDB" id="A0A173M9B3"/>
<sequence>MTKQHAHILFLTALLVFGAARMSFASSTGSSDDRLDKFSLKNLSKYSRSYSISGLRPSGLTFSGTQELTSQKLDNNQIQTNSVIRLERGNTTYVYPYKYKVKVPKFKTPTTPTFR</sequence>
<evidence type="ECO:0000313" key="3">
    <source>
        <dbReference type="Proteomes" id="UP000186917"/>
    </source>
</evidence>
<dbReference type="RefSeq" id="WP_076379486.1">
    <property type="nucleotide sequence ID" value="NZ_AP017422.1"/>
</dbReference>
<proteinExistence type="predicted"/>